<evidence type="ECO:0000313" key="1">
    <source>
        <dbReference type="EMBL" id="TNN54016.1"/>
    </source>
</evidence>
<dbReference type="Proteomes" id="UP000314294">
    <property type="component" value="Unassembled WGS sequence"/>
</dbReference>
<gene>
    <name evidence="1" type="ORF">EYF80_035784</name>
</gene>
<protein>
    <submittedName>
        <fullName evidence="1">Uncharacterized protein</fullName>
    </submittedName>
</protein>
<evidence type="ECO:0000313" key="2">
    <source>
        <dbReference type="Proteomes" id="UP000314294"/>
    </source>
</evidence>
<name>A0A4Z2GKM5_9TELE</name>
<dbReference type="AlphaFoldDB" id="A0A4Z2GKM5"/>
<accession>A0A4Z2GKM5</accession>
<sequence length="141" mass="15893">MGPVLMWRRNRLLFCGRRSSSGSEKFKRRCAQFCETHHRAAAVGNPSSGTLRSPAAQWSRTDLVSLGSLKLLELALEAQVGASTGPDHPHCCQRLLPAQSRHRHDVSHHQACFNPLWRSSCSSERGERRFPGCPRVEFWES</sequence>
<comment type="caution">
    <text evidence="1">The sequence shown here is derived from an EMBL/GenBank/DDBJ whole genome shotgun (WGS) entry which is preliminary data.</text>
</comment>
<dbReference type="EMBL" id="SRLO01000499">
    <property type="protein sequence ID" value="TNN54016.1"/>
    <property type="molecule type" value="Genomic_DNA"/>
</dbReference>
<reference evidence="1 2" key="1">
    <citation type="submission" date="2019-03" db="EMBL/GenBank/DDBJ databases">
        <title>First draft genome of Liparis tanakae, snailfish: a comprehensive survey of snailfish specific genes.</title>
        <authorList>
            <person name="Kim W."/>
            <person name="Song I."/>
            <person name="Jeong J.-H."/>
            <person name="Kim D."/>
            <person name="Kim S."/>
            <person name="Ryu S."/>
            <person name="Song J.Y."/>
            <person name="Lee S.K."/>
        </authorList>
    </citation>
    <scope>NUCLEOTIDE SEQUENCE [LARGE SCALE GENOMIC DNA]</scope>
    <source>
        <tissue evidence="1">Muscle</tissue>
    </source>
</reference>
<organism evidence="1 2">
    <name type="scientific">Liparis tanakae</name>
    <name type="common">Tanaka's snailfish</name>
    <dbReference type="NCBI Taxonomy" id="230148"/>
    <lineage>
        <taxon>Eukaryota</taxon>
        <taxon>Metazoa</taxon>
        <taxon>Chordata</taxon>
        <taxon>Craniata</taxon>
        <taxon>Vertebrata</taxon>
        <taxon>Euteleostomi</taxon>
        <taxon>Actinopterygii</taxon>
        <taxon>Neopterygii</taxon>
        <taxon>Teleostei</taxon>
        <taxon>Neoteleostei</taxon>
        <taxon>Acanthomorphata</taxon>
        <taxon>Eupercaria</taxon>
        <taxon>Perciformes</taxon>
        <taxon>Cottioidei</taxon>
        <taxon>Cottales</taxon>
        <taxon>Liparidae</taxon>
        <taxon>Liparis</taxon>
    </lineage>
</organism>
<proteinExistence type="predicted"/>
<keyword evidence="2" id="KW-1185">Reference proteome</keyword>